<feature type="compositionally biased region" description="Polar residues" evidence="1">
    <location>
        <begin position="149"/>
        <end position="158"/>
    </location>
</feature>
<name>A0A562PUI7_9PSED</name>
<dbReference type="RefSeq" id="WP_145145544.1">
    <property type="nucleotide sequence ID" value="NZ_VLKY01000021.1"/>
</dbReference>
<keyword evidence="2" id="KW-1133">Transmembrane helix</keyword>
<feature type="transmembrane region" description="Helical" evidence="2">
    <location>
        <begin position="81"/>
        <end position="103"/>
    </location>
</feature>
<sequence>MESVSHTTSVVTPFISITIALVGLMFAVARATAAERAMVISWIAKTALITVMVIVIAWFSFRMFIFATSSGQPTRLEVVDFSLSFFNVVMYGKALLDYTSFLLKRGDKEVQAKLKQELEEEQRQHILSQAKLYTTQQIHELMEGMNKNLSSTLNNSGRQEAKTNEDNGRPTP</sequence>
<feature type="transmembrane region" description="Helical" evidence="2">
    <location>
        <begin position="6"/>
        <end position="27"/>
    </location>
</feature>
<feature type="transmembrane region" description="Helical" evidence="2">
    <location>
        <begin position="39"/>
        <end position="61"/>
    </location>
</feature>
<gene>
    <name evidence="3" type="ORF">IQ22_04251</name>
</gene>
<keyword evidence="4" id="KW-1185">Reference proteome</keyword>
<comment type="caution">
    <text evidence="3">The sequence shown here is derived from an EMBL/GenBank/DDBJ whole genome shotgun (WGS) entry which is preliminary data.</text>
</comment>
<dbReference type="Proteomes" id="UP000316905">
    <property type="component" value="Unassembled WGS sequence"/>
</dbReference>
<feature type="region of interest" description="Disordered" evidence="1">
    <location>
        <begin position="149"/>
        <end position="172"/>
    </location>
</feature>
<evidence type="ECO:0000256" key="2">
    <source>
        <dbReference type="SAM" id="Phobius"/>
    </source>
</evidence>
<feature type="compositionally biased region" description="Basic and acidic residues" evidence="1">
    <location>
        <begin position="159"/>
        <end position="172"/>
    </location>
</feature>
<evidence type="ECO:0000256" key="1">
    <source>
        <dbReference type="SAM" id="MobiDB-lite"/>
    </source>
</evidence>
<accession>A0A562PUI7</accession>
<protein>
    <submittedName>
        <fullName evidence="3">Uncharacterized protein</fullName>
    </submittedName>
</protein>
<keyword evidence="2" id="KW-0812">Transmembrane</keyword>
<evidence type="ECO:0000313" key="4">
    <source>
        <dbReference type="Proteomes" id="UP000316905"/>
    </source>
</evidence>
<evidence type="ECO:0000313" key="3">
    <source>
        <dbReference type="EMBL" id="TWI48058.1"/>
    </source>
</evidence>
<keyword evidence="2" id="KW-0472">Membrane</keyword>
<proteinExistence type="predicted"/>
<organism evidence="3 4">
    <name type="scientific">Pseudomonas duriflava</name>
    <dbReference type="NCBI Taxonomy" id="459528"/>
    <lineage>
        <taxon>Bacteria</taxon>
        <taxon>Pseudomonadati</taxon>
        <taxon>Pseudomonadota</taxon>
        <taxon>Gammaproteobacteria</taxon>
        <taxon>Pseudomonadales</taxon>
        <taxon>Pseudomonadaceae</taxon>
        <taxon>Pseudomonas</taxon>
    </lineage>
</organism>
<reference evidence="3 4" key="1">
    <citation type="journal article" date="2015" name="Stand. Genomic Sci.">
        <title>Genomic Encyclopedia of Bacterial and Archaeal Type Strains, Phase III: the genomes of soil and plant-associated and newly described type strains.</title>
        <authorList>
            <person name="Whitman W.B."/>
            <person name="Woyke T."/>
            <person name="Klenk H.P."/>
            <person name="Zhou Y."/>
            <person name="Lilburn T.G."/>
            <person name="Beck B.J."/>
            <person name="De Vos P."/>
            <person name="Vandamme P."/>
            <person name="Eisen J.A."/>
            <person name="Garrity G."/>
            <person name="Hugenholtz P."/>
            <person name="Kyrpides N.C."/>
        </authorList>
    </citation>
    <scope>NUCLEOTIDE SEQUENCE [LARGE SCALE GENOMIC DNA]</scope>
    <source>
        <strain evidence="3 4">CGMCC 1.6858</strain>
    </source>
</reference>
<dbReference type="AlphaFoldDB" id="A0A562PUI7"/>
<dbReference type="EMBL" id="VLKY01000021">
    <property type="protein sequence ID" value="TWI48058.1"/>
    <property type="molecule type" value="Genomic_DNA"/>
</dbReference>